<dbReference type="SUPFAM" id="SSF52540">
    <property type="entry name" value="P-loop containing nucleoside triphosphate hydrolases"/>
    <property type="match status" value="1"/>
</dbReference>
<organism evidence="6 7">
    <name type="scientific">Polarella glacialis</name>
    <name type="common">Dinoflagellate</name>
    <dbReference type="NCBI Taxonomy" id="89957"/>
    <lineage>
        <taxon>Eukaryota</taxon>
        <taxon>Sar</taxon>
        <taxon>Alveolata</taxon>
        <taxon>Dinophyceae</taxon>
        <taxon>Suessiales</taxon>
        <taxon>Suessiaceae</taxon>
        <taxon>Polarella</taxon>
    </lineage>
</organism>
<dbReference type="PANTHER" id="PTHR42908:SF3">
    <property type="entry name" value="ELONGATION FACTOR-LIKE GTPASE 1"/>
    <property type="match status" value="1"/>
</dbReference>
<dbReference type="SUPFAM" id="SSF50447">
    <property type="entry name" value="Translation proteins"/>
    <property type="match status" value="1"/>
</dbReference>
<dbReference type="GO" id="GO:0005829">
    <property type="term" value="C:cytosol"/>
    <property type="evidence" value="ECO:0007669"/>
    <property type="project" value="TreeGrafter"/>
</dbReference>
<dbReference type="Gene3D" id="3.40.50.300">
    <property type="entry name" value="P-loop containing nucleotide triphosphate hydrolases"/>
    <property type="match status" value="1"/>
</dbReference>
<dbReference type="InterPro" id="IPR035647">
    <property type="entry name" value="EFG_III/V"/>
</dbReference>
<dbReference type="PANTHER" id="PTHR42908">
    <property type="entry name" value="TRANSLATION ELONGATION FACTOR-RELATED"/>
    <property type="match status" value="1"/>
</dbReference>
<dbReference type="PROSITE" id="PS51722">
    <property type="entry name" value="G_TR_2"/>
    <property type="match status" value="1"/>
</dbReference>
<name>A0A813IXC0_POLGL</name>
<feature type="region of interest" description="Disordered" evidence="4">
    <location>
        <begin position="668"/>
        <end position="691"/>
    </location>
</feature>
<dbReference type="InterPro" id="IPR009000">
    <property type="entry name" value="Transl_B-barrel_sf"/>
</dbReference>
<evidence type="ECO:0000256" key="1">
    <source>
        <dbReference type="ARBA" id="ARBA00022741"/>
    </source>
</evidence>
<proteinExistence type="predicted"/>
<keyword evidence="1" id="KW-0547">Nucleotide-binding</keyword>
<evidence type="ECO:0000256" key="4">
    <source>
        <dbReference type="SAM" id="MobiDB-lite"/>
    </source>
</evidence>
<dbReference type="GO" id="GO:0005525">
    <property type="term" value="F:GTP binding"/>
    <property type="evidence" value="ECO:0007669"/>
    <property type="project" value="UniProtKB-KW"/>
</dbReference>
<dbReference type="EMBL" id="CAJNNW010016008">
    <property type="protein sequence ID" value="CAE8658315.1"/>
    <property type="molecule type" value="Genomic_DNA"/>
</dbReference>
<evidence type="ECO:0000313" key="6">
    <source>
        <dbReference type="EMBL" id="CAE8658315.1"/>
    </source>
</evidence>
<sequence>MSRAPGAESASLVWPRENVRNICILAHVDHGKTTCADNLISANGIISRQSAGKIRYLDSRVDEQERQITMKSSAIAIRWRSPISQEPRPTFLVNLIDSPGHVDFTSEVSTAARLADGALIVIDVVEGVQGQTRTVLRQAYRDRVKTCLLLNKVDRLMIELELTPSEAYQRLVKILEQINAANQQLLSEEVMAEHAKEQTSVDASAASEGFDLSSATLEFDMAAEEAWRYSPENGNVAFGSAAHGWAFQVGTFARVIAGKMGARPEILQKVLWGEWTFNKKTRKVQRRSPADTKSKPMFVEFILQPLFSVYEAGYKALDLELLTKMQAQIPGWKDLDLGRMSAGSATIRELCSRWLPFSDAVLQMATDHLPSPPQAAEHRMPVLCPRWFAGRTQGLEDVRPVAKGLRGSDPDGEPVAYLAKFLAADLERLVLTGDTLNGDEDVQFVGISRVFSGTLRPGQDVFIVQDDDPTGQKGVPRMLRIERLFQLMGRFLQEVAEAPAGSILAVQVRPVSNDVEGEVTSTELGVERYLTLCGVKECPCFETPYSSQAFAIVRVSLEPQNVTDIEALDRGLRLLHRADPSVTIEAMPTGENVLGCCGDEHLKRCMGDLQKLYARGVPLTISTPLVAVRESIARCVSSERIDPKAASLWLPSWMSHLVDASAEAGSMMSGHSDYEDPSDVVNPGSAQHQDRISMSPAAITSVWTANRKACIRISAIALPESILSWMDEHAEALESVLHRHRASVELAGRGAAEATLDSCLAEVEQQFQQLLAAAAEDDPGLLGGKEAGAATVTATGPQELGFACAFVTVEPMRGVALIIHSCQEVAGIDEAWTSTFIGGNGQCTLHRASMDKCITFRQLLG</sequence>
<gene>
    <name evidence="6" type="ORF">PGLA2088_LOCUS13382</name>
</gene>
<feature type="coiled-coil region" evidence="3">
    <location>
        <begin position="168"/>
        <end position="198"/>
    </location>
</feature>
<dbReference type="Proteomes" id="UP000626109">
    <property type="component" value="Unassembled WGS sequence"/>
</dbReference>
<dbReference type="GO" id="GO:0003924">
    <property type="term" value="F:GTPase activity"/>
    <property type="evidence" value="ECO:0007669"/>
    <property type="project" value="InterPro"/>
</dbReference>
<evidence type="ECO:0000313" key="7">
    <source>
        <dbReference type="Proteomes" id="UP000626109"/>
    </source>
</evidence>
<dbReference type="GO" id="GO:1990904">
    <property type="term" value="C:ribonucleoprotein complex"/>
    <property type="evidence" value="ECO:0007669"/>
    <property type="project" value="TreeGrafter"/>
</dbReference>
<dbReference type="Gene3D" id="2.40.30.10">
    <property type="entry name" value="Translation factors"/>
    <property type="match status" value="1"/>
</dbReference>
<evidence type="ECO:0000256" key="2">
    <source>
        <dbReference type="ARBA" id="ARBA00023134"/>
    </source>
</evidence>
<reference evidence="6" key="1">
    <citation type="submission" date="2021-02" db="EMBL/GenBank/DDBJ databases">
        <authorList>
            <person name="Dougan E. K."/>
            <person name="Rhodes N."/>
            <person name="Thang M."/>
            <person name="Chan C."/>
        </authorList>
    </citation>
    <scope>NUCLEOTIDE SEQUENCE</scope>
</reference>
<dbReference type="InterPro" id="IPR000795">
    <property type="entry name" value="T_Tr_GTP-bd_dom"/>
</dbReference>
<dbReference type="InterPro" id="IPR005225">
    <property type="entry name" value="Small_GTP-bd"/>
</dbReference>
<dbReference type="NCBIfam" id="TIGR00231">
    <property type="entry name" value="small_GTP"/>
    <property type="match status" value="1"/>
</dbReference>
<dbReference type="Gene3D" id="3.30.70.870">
    <property type="entry name" value="Elongation Factor G (Translational Gtpase), domain 3"/>
    <property type="match status" value="1"/>
</dbReference>
<comment type="caution">
    <text evidence="6">The sequence shown here is derived from an EMBL/GenBank/DDBJ whole genome shotgun (WGS) entry which is preliminary data.</text>
</comment>
<dbReference type="AlphaFoldDB" id="A0A813IXC0"/>
<dbReference type="GO" id="GO:0043022">
    <property type="term" value="F:ribosome binding"/>
    <property type="evidence" value="ECO:0007669"/>
    <property type="project" value="TreeGrafter"/>
</dbReference>
<dbReference type="PRINTS" id="PR00315">
    <property type="entry name" value="ELONGATNFCT"/>
</dbReference>
<feature type="domain" description="Tr-type G" evidence="5">
    <location>
        <begin position="17"/>
        <end position="265"/>
    </location>
</feature>
<dbReference type="InterPro" id="IPR027417">
    <property type="entry name" value="P-loop_NTPase"/>
</dbReference>
<keyword evidence="3" id="KW-0175">Coiled coil</keyword>
<protein>
    <recommendedName>
        <fullName evidence="5">Tr-type G domain-containing protein</fullName>
    </recommendedName>
</protein>
<dbReference type="SUPFAM" id="SSF54980">
    <property type="entry name" value="EF-G C-terminal domain-like"/>
    <property type="match status" value="1"/>
</dbReference>
<dbReference type="FunFam" id="3.30.70.870:FF:000002">
    <property type="entry name" value="Translation elongation factor 2"/>
    <property type="match status" value="1"/>
</dbReference>
<keyword evidence="2" id="KW-0342">GTP-binding</keyword>
<dbReference type="FunFam" id="3.40.50.300:FF:000746">
    <property type="entry name" value="Ribosome assembly protein 1"/>
    <property type="match status" value="1"/>
</dbReference>
<dbReference type="GO" id="GO:0042256">
    <property type="term" value="P:cytosolic ribosome assembly"/>
    <property type="evidence" value="ECO:0007669"/>
    <property type="project" value="TreeGrafter"/>
</dbReference>
<dbReference type="Pfam" id="PF00009">
    <property type="entry name" value="GTP_EFTU"/>
    <property type="match status" value="1"/>
</dbReference>
<evidence type="ECO:0000256" key="3">
    <source>
        <dbReference type="SAM" id="Coils"/>
    </source>
</evidence>
<evidence type="ECO:0000259" key="5">
    <source>
        <dbReference type="PROSITE" id="PS51722"/>
    </source>
</evidence>
<dbReference type="CDD" id="cd01885">
    <property type="entry name" value="EF2"/>
    <property type="match status" value="1"/>
</dbReference>
<accession>A0A813IXC0</accession>